<keyword evidence="12 16" id="KW-0830">Ubiquinone</keyword>
<dbReference type="InterPro" id="IPR003918">
    <property type="entry name" value="NADH_UbQ_OxRdtase"/>
</dbReference>
<feature type="transmembrane region" description="Helical" evidence="16">
    <location>
        <begin position="257"/>
        <end position="277"/>
    </location>
</feature>
<feature type="domain" description="NADH:quinone oxidoreductase/Mrp antiporter transmembrane" evidence="17">
    <location>
        <begin position="71"/>
        <end position="341"/>
    </location>
</feature>
<evidence type="ECO:0000256" key="15">
    <source>
        <dbReference type="ARBA" id="ARBA00049551"/>
    </source>
</evidence>
<comment type="subcellular location">
    <subcellularLocation>
        <location evidence="1 16">Mitochondrion membrane</location>
        <topology evidence="1 16">Multi-pass membrane protein</topology>
    </subcellularLocation>
</comment>
<keyword evidence="6 16" id="KW-0679">Respiratory chain</keyword>
<name>A0A7G5XUJ0_9PLAT</name>
<evidence type="ECO:0000256" key="4">
    <source>
        <dbReference type="ARBA" id="ARBA00021006"/>
    </source>
</evidence>
<feature type="transmembrane region" description="Helical" evidence="16">
    <location>
        <begin position="205"/>
        <end position="222"/>
    </location>
</feature>
<feature type="transmembrane region" description="Helical" evidence="16">
    <location>
        <begin position="289"/>
        <end position="310"/>
    </location>
</feature>
<accession>A0A7G5XUJ0</accession>
<sequence length="399" mass="42526">MLSWVFLGLGWILVCGGGGVLVGELLSVDGVGWWFVWLVVLFGGILWVGGAGTLLFILTIILLLFFSSDHPLFFYATFEASLIPMWALIVGFGKTPERLLAAEYFLLYTATASIPLLLVVVSVGVYSSDGWGNLMWLGFQPIVCGWVCMLAFLVKLPLYGVHLWLPKAHVEAPTLVSVILAAVLLKTGVYGIFRFYEFGVPTPMVFWGWVMWGLVCGSWVCFRSVDYKVLVAYSSVVHMGLFLCVGVGGVLGEVGVLGAVLISLGHGFASAGLFFFVEKYYQVVGFRGLVGGVGVVGGGGLVVLVGLVVLNSAIPPSISFVGEVLIMGMVVSNVSALVWGLILYVFLVGLYGMYIYLLVGQGSRVGLFGGEGVVLGGLWGGLLLYGGGWGLGVVCWVGI</sequence>
<keyword evidence="11 16" id="KW-0520">NAD</keyword>
<dbReference type="PANTHER" id="PTHR43507">
    <property type="entry name" value="NADH-UBIQUINONE OXIDOREDUCTASE CHAIN 4"/>
    <property type="match status" value="1"/>
</dbReference>
<keyword evidence="8" id="KW-1278">Translocase</keyword>
<keyword evidence="7 16" id="KW-0812">Transmembrane</keyword>
<feature type="transmembrane region" description="Helical" evidence="16">
    <location>
        <begin position="341"/>
        <end position="359"/>
    </location>
</feature>
<evidence type="ECO:0000256" key="3">
    <source>
        <dbReference type="ARBA" id="ARBA00012944"/>
    </source>
</evidence>
<gene>
    <name evidence="18" type="primary">nad4</name>
</gene>
<dbReference type="AlphaFoldDB" id="A0A7G5XUJ0"/>
<dbReference type="GO" id="GO:0015990">
    <property type="term" value="P:electron transport coupled proton transport"/>
    <property type="evidence" value="ECO:0007669"/>
    <property type="project" value="TreeGrafter"/>
</dbReference>
<evidence type="ECO:0000256" key="13">
    <source>
        <dbReference type="ARBA" id="ARBA00023128"/>
    </source>
</evidence>
<feature type="transmembrane region" description="Helical" evidence="16">
    <location>
        <begin position="229"/>
        <end position="251"/>
    </location>
</feature>
<evidence type="ECO:0000256" key="16">
    <source>
        <dbReference type="RuleBase" id="RU003297"/>
    </source>
</evidence>
<evidence type="ECO:0000256" key="1">
    <source>
        <dbReference type="ARBA" id="ARBA00004225"/>
    </source>
</evidence>
<evidence type="ECO:0000256" key="2">
    <source>
        <dbReference type="ARBA" id="ARBA00009025"/>
    </source>
</evidence>
<reference evidence="18" key="1">
    <citation type="journal article" date="2020" name="Int. J. Biol. Macromol.">
        <title>The first mitochondrial genomes of endosymbiotic rhabdocoels illustrate evolutionary relaxation of atp8 and genome plasticity in flatworms.</title>
        <authorList>
            <person name="Monnens M."/>
            <person name="Thijs S."/>
            <person name="Briscoe A.G."/>
            <person name="Clark M."/>
            <person name="Frost E.J."/>
            <person name="Littlewood D.T.J."/>
            <person name="Sewell M."/>
            <person name="Smeets K."/>
            <person name="Artois T."/>
            <person name="Vanhove M.P.M."/>
        </authorList>
    </citation>
    <scope>NUCLEOTIDE SEQUENCE</scope>
    <source>
        <strain evidence="18">2_E1</strain>
    </source>
</reference>
<feature type="transmembrane region" description="Helical" evidence="16">
    <location>
        <begin position="72"/>
        <end position="93"/>
    </location>
</feature>
<keyword evidence="13 16" id="KW-0496">Mitochondrion</keyword>
<keyword evidence="9 16" id="KW-0249">Electron transport</keyword>
<dbReference type="EC" id="7.1.1.2" evidence="3 16"/>
<evidence type="ECO:0000313" key="18">
    <source>
        <dbReference type="EMBL" id="QNA49625.1"/>
    </source>
</evidence>
<dbReference type="GO" id="GO:0003954">
    <property type="term" value="F:NADH dehydrogenase activity"/>
    <property type="evidence" value="ECO:0007669"/>
    <property type="project" value="TreeGrafter"/>
</dbReference>
<evidence type="ECO:0000256" key="11">
    <source>
        <dbReference type="ARBA" id="ARBA00023027"/>
    </source>
</evidence>
<evidence type="ECO:0000256" key="12">
    <source>
        <dbReference type="ARBA" id="ARBA00023075"/>
    </source>
</evidence>
<dbReference type="InterPro" id="IPR001750">
    <property type="entry name" value="ND/Mrp_TM"/>
</dbReference>
<dbReference type="Pfam" id="PF00361">
    <property type="entry name" value="Proton_antipo_M"/>
    <property type="match status" value="1"/>
</dbReference>
<evidence type="ECO:0000256" key="10">
    <source>
        <dbReference type="ARBA" id="ARBA00022989"/>
    </source>
</evidence>
<dbReference type="GO" id="GO:0008137">
    <property type="term" value="F:NADH dehydrogenase (ubiquinone) activity"/>
    <property type="evidence" value="ECO:0007669"/>
    <property type="project" value="UniProtKB-UniRule"/>
</dbReference>
<keyword evidence="5 16" id="KW-0813">Transport</keyword>
<evidence type="ECO:0000256" key="7">
    <source>
        <dbReference type="ARBA" id="ARBA00022692"/>
    </source>
</evidence>
<keyword evidence="10 16" id="KW-1133">Transmembrane helix</keyword>
<evidence type="ECO:0000256" key="5">
    <source>
        <dbReference type="ARBA" id="ARBA00022448"/>
    </source>
</evidence>
<protein>
    <recommendedName>
        <fullName evidence="4 16">NADH-ubiquinone oxidoreductase chain 4</fullName>
        <ecNumber evidence="3 16">7.1.1.2</ecNumber>
    </recommendedName>
</protein>
<feature type="transmembrane region" description="Helical" evidence="16">
    <location>
        <begin position="6"/>
        <end position="26"/>
    </location>
</feature>
<dbReference type="PANTHER" id="PTHR43507:SF20">
    <property type="entry name" value="NADH-UBIQUINONE OXIDOREDUCTASE CHAIN 4"/>
    <property type="match status" value="1"/>
</dbReference>
<comment type="catalytic activity">
    <reaction evidence="15 16">
        <text>a ubiquinone + NADH + 5 H(+)(in) = a ubiquinol + NAD(+) + 4 H(+)(out)</text>
        <dbReference type="Rhea" id="RHEA:29091"/>
        <dbReference type="Rhea" id="RHEA-COMP:9565"/>
        <dbReference type="Rhea" id="RHEA-COMP:9566"/>
        <dbReference type="ChEBI" id="CHEBI:15378"/>
        <dbReference type="ChEBI" id="CHEBI:16389"/>
        <dbReference type="ChEBI" id="CHEBI:17976"/>
        <dbReference type="ChEBI" id="CHEBI:57540"/>
        <dbReference type="ChEBI" id="CHEBI:57945"/>
        <dbReference type="EC" id="7.1.1.2"/>
    </reaction>
</comment>
<dbReference type="GO" id="GO:0042773">
    <property type="term" value="P:ATP synthesis coupled electron transport"/>
    <property type="evidence" value="ECO:0007669"/>
    <property type="project" value="InterPro"/>
</dbReference>
<keyword evidence="14 16" id="KW-0472">Membrane</keyword>
<evidence type="ECO:0000256" key="14">
    <source>
        <dbReference type="ARBA" id="ARBA00023136"/>
    </source>
</evidence>
<proteinExistence type="inferred from homology"/>
<evidence type="ECO:0000256" key="8">
    <source>
        <dbReference type="ARBA" id="ARBA00022967"/>
    </source>
</evidence>
<evidence type="ECO:0000259" key="17">
    <source>
        <dbReference type="Pfam" id="PF00361"/>
    </source>
</evidence>
<evidence type="ECO:0000256" key="6">
    <source>
        <dbReference type="ARBA" id="ARBA00022660"/>
    </source>
</evidence>
<dbReference type="EMBL" id="MT063059">
    <property type="protein sequence ID" value="QNA49625.1"/>
    <property type="molecule type" value="Genomic_DNA"/>
</dbReference>
<feature type="transmembrane region" description="Helical" evidence="16">
    <location>
        <begin position="105"/>
        <end position="128"/>
    </location>
</feature>
<feature type="transmembrane region" description="Helical" evidence="16">
    <location>
        <begin position="33"/>
        <end position="66"/>
    </location>
</feature>
<evidence type="ECO:0000256" key="9">
    <source>
        <dbReference type="ARBA" id="ARBA00022982"/>
    </source>
</evidence>
<geneLocation type="mitochondrion" evidence="18"/>
<organism evidence="18">
    <name type="scientific">Graffilla buccinicola</name>
    <dbReference type="NCBI Taxonomy" id="84095"/>
    <lineage>
        <taxon>Eukaryota</taxon>
        <taxon>Metazoa</taxon>
        <taxon>Spiralia</taxon>
        <taxon>Lophotrochozoa</taxon>
        <taxon>Platyhelminthes</taxon>
        <taxon>Rhabditophora</taxon>
        <taxon>Rhabdocoela</taxon>
        <taxon>Dalyellioida</taxon>
        <taxon>Graffillidae</taxon>
        <taxon>Graffilla</taxon>
    </lineage>
</organism>
<dbReference type="PRINTS" id="PR01437">
    <property type="entry name" value="NUOXDRDTASE4"/>
</dbReference>
<comment type="function">
    <text evidence="16">Core subunit of the mitochondrial membrane respiratory chain NADH dehydrogenase (Complex I) which catalyzes electron transfer from NADH through the respiratory chain, using ubiquinone as an electron acceptor. Essential for the catalytic activity and assembly of complex I.</text>
</comment>
<feature type="transmembrane region" description="Helical" evidence="16">
    <location>
        <begin position="175"/>
        <end position="193"/>
    </location>
</feature>
<dbReference type="GO" id="GO:0031966">
    <property type="term" value="C:mitochondrial membrane"/>
    <property type="evidence" value="ECO:0007669"/>
    <property type="project" value="UniProtKB-SubCell"/>
</dbReference>
<dbReference type="GO" id="GO:0048039">
    <property type="term" value="F:ubiquinone binding"/>
    <property type="evidence" value="ECO:0007669"/>
    <property type="project" value="TreeGrafter"/>
</dbReference>
<feature type="transmembrane region" description="Helical" evidence="16">
    <location>
        <begin position="134"/>
        <end position="154"/>
    </location>
</feature>
<comment type="similarity">
    <text evidence="2 16">Belongs to the complex I subunit 4 family.</text>
</comment>